<gene>
    <name evidence="2" type="ORF">SAMN04489842_0754</name>
</gene>
<feature type="transmembrane region" description="Helical" evidence="1">
    <location>
        <begin position="220"/>
        <end position="239"/>
    </location>
</feature>
<keyword evidence="3" id="KW-1185">Reference proteome</keyword>
<dbReference type="Proteomes" id="UP000198848">
    <property type="component" value="Unassembled WGS sequence"/>
</dbReference>
<accession>A0A1H1ANE9</accession>
<protein>
    <submittedName>
        <fullName evidence="2">Uncharacterized protein</fullName>
    </submittedName>
</protein>
<dbReference type="OrthoDB" id="275305at2157"/>
<feature type="transmembrane region" description="Helical" evidence="1">
    <location>
        <begin position="164"/>
        <end position="185"/>
    </location>
</feature>
<keyword evidence="1" id="KW-0472">Membrane</keyword>
<evidence type="ECO:0000256" key="1">
    <source>
        <dbReference type="SAM" id="Phobius"/>
    </source>
</evidence>
<keyword evidence="1" id="KW-1133">Transmembrane helix</keyword>
<dbReference type="EMBL" id="FNLC01000001">
    <property type="protein sequence ID" value="SDQ41189.1"/>
    <property type="molecule type" value="Genomic_DNA"/>
</dbReference>
<proteinExistence type="predicted"/>
<feature type="transmembrane region" description="Helical" evidence="1">
    <location>
        <begin position="192"/>
        <end position="214"/>
    </location>
</feature>
<evidence type="ECO:0000313" key="2">
    <source>
        <dbReference type="EMBL" id="SDQ41189.1"/>
    </source>
</evidence>
<dbReference type="AlphaFoldDB" id="A0A1H1ANE9"/>
<organism evidence="2 3">
    <name type="scientific">Natronobacterium texcoconense</name>
    <dbReference type="NCBI Taxonomy" id="1095778"/>
    <lineage>
        <taxon>Archaea</taxon>
        <taxon>Methanobacteriati</taxon>
        <taxon>Methanobacteriota</taxon>
        <taxon>Stenosarchaea group</taxon>
        <taxon>Halobacteria</taxon>
        <taxon>Halobacteriales</taxon>
        <taxon>Natrialbaceae</taxon>
        <taxon>Natronobacterium</taxon>
    </lineage>
</organism>
<feature type="transmembrane region" description="Helical" evidence="1">
    <location>
        <begin position="61"/>
        <end position="81"/>
    </location>
</feature>
<feature type="transmembrane region" description="Helical" evidence="1">
    <location>
        <begin position="134"/>
        <end position="158"/>
    </location>
</feature>
<evidence type="ECO:0000313" key="3">
    <source>
        <dbReference type="Proteomes" id="UP000198848"/>
    </source>
</evidence>
<sequence>MAEEGNYNERGKATQEEADVFESEFLPYINKWGRRTNLLAAALSFGPALVLLGVFEILPPVSAIIGGFVSVAAAFAAFWIVEPVSYYPVLGMPGTYMAFLSGNISNLRLPCSAAAQESAGVETGTPQGSIISTLGIGASMFVNIIILSIGAFALVGLFQALPAIWQTALETYLVPAIFGAILAQFGRDYPKVLLVAFSIALVFMIIYEMGLLAFLPADPIYVVIIAAVFGSMYIARYMAEEGMIKTGGD</sequence>
<feature type="transmembrane region" description="Helical" evidence="1">
    <location>
        <begin position="38"/>
        <end position="55"/>
    </location>
</feature>
<keyword evidence="1" id="KW-0812">Transmembrane</keyword>
<reference evidence="3" key="1">
    <citation type="submission" date="2016-10" db="EMBL/GenBank/DDBJ databases">
        <authorList>
            <person name="Varghese N."/>
            <person name="Submissions S."/>
        </authorList>
    </citation>
    <scope>NUCLEOTIDE SEQUENCE [LARGE SCALE GENOMIC DNA]</scope>
    <source>
        <strain evidence="3">DSM 24767</strain>
    </source>
</reference>
<dbReference type="RefSeq" id="WP_090377550.1">
    <property type="nucleotide sequence ID" value="NZ_FNLC01000001.1"/>
</dbReference>
<dbReference type="STRING" id="1095778.SAMN04489842_0754"/>
<name>A0A1H1ANE9_NATTX</name>